<dbReference type="SUPFAM" id="SSF88713">
    <property type="entry name" value="Glycoside hydrolase/deacetylase"/>
    <property type="match status" value="1"/>
</dbReference>
<dbReference type="AlphaFoldDB" id="A0A6J7DY18"/>
<dbReference type="InterPro" id="IPR002509">
    <property type="entry name" value="NODB_dom"/>
</dbReference>
<dbReference type="InterPro" id="IPR050248">
    <property type="entry name" value="Polysacc_deacetylase_ArnD"/>
</dbReference>
<reference evidence="2" key="1">
    <citation type="submission" date="2020-05" db="EMBL/GenBank/DDBJ databases">
        <authorList>
            <person name="Chiriac C."/>
            <person name="Salcher M."/>
            <person name="Ghai R."/>
            <person name="Kavagutti S V."/>
        </authorList>
    </citation>
    <scope>NUCLEOTIDE SEQUENCE</scope>
</reference>
<dbReference type="PANTHER" id="PTHR10587">
    <property type="entry name" value="GLYCOSYL TRANSFERASE-RELATED"/>
    <property type="match status" value="1"/>
</dbReference>
<dbReference type="PROSITE" id="PS51677">
    <property type="entry name" value="NODB"/>
    <property type="match status" value="1"/>
</dbReference>
<proteinExistence type="predicted"/>
<protein>
    <submittedName>
        <fullName evidence="2">Unannotated protein</fullName>
    </submittedName>
</protein>
<dbReference type="InterPro" id="IPR011330">
    <property type="entry name" value="Glyco_hydro/deAcase_b/a-brl"/>
</dbReference>
<organism evidence="2">
    <name type="scientific">freshwater metagenome</name>
    <dbReference type="NCBI Taxonomy" id="449393"/>
    <lineage>
        <taxon>unclassified sequences</taxon>
        <taxon>metagenomes</taxon>
        <taxon>ecological metagenomes</taxon>
    </lineage>
</organism>
<evidence type="ECO:0000313" key="2">
    <source>
        <dbReference type="EMBL" id="CAB4873424.1"/>
    </source>
</evidence>
<evidence type="ECO:0000259" key="1">
    <source>
        <dbReference type="PROSITE" id="PS51677"/>
    </source>
</evidence>
<sequence>MPLPLALGLIGTGAVVAHTGPALMPLMPPLAKAFGVPRTLPGEPAPQAVAITFDDGPHPEGTPAVLKILADRGIPATFFLVGERVRANPTLAAEITAAGHRVALHCDQHRNALRLTGHQIRDDIARAQETIHAATGVECDLQRAPLGIYTPAFLRAVKQAGLKPWLWSQWGRDWRTRATPESIIKDASESLVAGDVVLLHDGDDYSSKGSHLNTVKALPGILDAVQTRNLDPVVLP</sequence>
<name>A0A6J7DY18_9ZZZZ</name>
<dbReference type="GO" id="GO:0016810">
    <property type="term" value="F:hydrolase activity, acting on carbon-nitrogen (but not peptide) bonds"/>
    <property type="evidence" value="ECO:0007669"/>
    <property type="project" value="InterPro"/>
</dbReference>
<feature type="domain" description="NodB homology" evidence="1">
    <location>
        <begin position="47"/>
        <end position="233"/>
    </location>
</feature>
<dbReference type="CDD" id="cd10959">
    <property type="entry name" value="CE4_NodB_like_3"/>
    <property type="match status" value="1"/>
</dbReference>
<dbReference type="EMBL" id="CAFBLU010000011">
    <property type="protein sequence ID" value="CAB4873424.1"/>
    <property type="molecule type" value="Genomic_DNA"/>
</dbReference>
<dbReference type="Gene3D" id="3.20.20.370">
    <property type="entry name" value="Glycoside hydrolase/deacetylase"/>
    <property type="match status" value="1"/>
</dbReference>
<gene>
    <name evidence="2" type="ORF">UFOPK3444_00868</name>
</gene>
<dbReference type="GO" id="GO:0005975">
    <property type="term" value="P:carbohydrate metabolic process"/>
    <property type="evidence" value="ECO:0007669"/>
    <property type="project" value="InterPro"/>
</dbReference>
<dbReference type="PANTHER" id="PTHR10587:SF137">
    <property type="entry name" value="4-DEOXY-4-FORMAMIDO-L-ARABINOSE-PHOSPHOUNDECAPRENOL DEFORMYLASE ARND-RELATED"/>
    <property type="match status" value="1"/>
</dbReference>
<dbReference type="Pfam" id="PF01522">
    <property type="entry name" value="Polysacc_deac_1"/>
    <property type="match status" value="1"/>
</dbReference>
<accession>A0A6J7DY18</accession>